<name>A0AAV4CLN1_9GAST</name>
<dbReference type="Proteomes" id="UP000735302">
    <property type="component" value="Unassembled WGS sequence"/>
</dbReference>
<evidence type="ECO:0000313" key="1">
    <source>
        <dbReference type="EMBL" id="GFO32703.1"/>
    </source>
</evidence>
<evidence type="ECO:0000313" key="2">
    <source>
        <dbReference type="Proteomes" id="UP000735302"/>
    </source>
</evidence>
<proteinExistence type="predicted"/>
<gene>
    <name evidence="1" type="ORF">PoB_005920800</name>
</gene>
<dbReference type="EMBL" id="BLXT01006675">
    <property type="protein sequence ID" value="GFO32703.1"/>
    <property type="molecule type" value="Genomic_DNA"/>
</dbReference>
<keyword evidence="2" id="KW-1185">Reference proteome</keyword>
<protein>
    <submittedName>
        <fullName evidence="1">Uncharacterized protein</fullName>
    </submittedName>
</protein>
<dbReference type="AlphaFoldDB" id="A0AAV4CLN1"/>
<organism evidence="1 2">
    <name type="scientific">Plakobranchus ocellatus</name>
    <dbReference type="NCBI Taxonomy" id="259542"/>
    <lineage>
        <taxon>Eukaryota</taxon>
        <taxon>Metazoa</taxon>
        <taxon>Spiralia</taxon>
        <taxon>Lophotrochozoa</taxon>
        <taxon>Mollusca</taxon>
        <taxon>Gastropoda</taxon>
        <taxon>Heterobranchia</taxon>
        <taxon>Euthyneura</taxon>
        <taxon>Panpulmonata</taxon>
        <taxon>Sacoglossa</taxon>
        <taxon>Placobranchoidea</taxon>
        <taxon>Plakobranchidae</taxon>
        <taxon>Plakobranchus</taxon>
    </lineage>
</organism>
<sequence>MEEIRNICFGFNELMWMMQEKLVKSKRHILSRENFPPSIAEETHATLGSAHAFLIVMQRRCLKCRTFESSHYAQLQLDSGVGGPIFKFRTHGEKVIGLNPSRTGVV</sequence>
<comment type="caution">
    <text evidence="1">The sequence shown here is derived from an EMBL/GenBank/DDBJ whole genome shotgun (WGS) entry which is preliminary data.</text>
</comment>
<accession>A0AAV4CLN1</accession>
<reference evidence="1 2" key="1">
    <citation type="journal article" date="2021" name="Elife">
        <title>Chloroplast acquisition without the gene transfer in kleptoplastic sea slugs, Plakobranchus ocellatus.</title>
        <authorList>
            <person name="Maeda T."/>
            <person name="Takahashi S."/>
            <person name="Yoshida T."/>
            <person name="Shimamura S."/>
            <person name="Takaki Y."/>
            <person name="Nagai Y."/>
            <person name="Toyoda A."/>
            <person name="Suzuki Y."/>
            <person name="Arimoto A."/>
            <person name="Ishii H."/>
            <person name="Satoh N."/>
            <person name="Nishiyama T."/>
            <person name="Hasebe M."/>
            <person name="Maruyama T."/>
            <person name="Minagawa J."/>
            <person name="Obokata J."/>
            <person name="Shigenobu S."/>
        </authorList>
    </citation>
    <scope>NUCLEOTIDE SEQUENCE [LARGE SCALE GENOMIC DNA]</scope>
</reference>